<protein>
    <submittedName>
        <fullName evidence="2">Uncharacterized protein</fullName>
    </submittedName>
</protein>
<proteinExistence type="predicted"/>
<dbReference type="AlphaFoldDB" id="A0A1E5UT89"/>
<organism evidence="2 3">
    <name type="scientific">Dichanthelium oligosanthes</name>
    <dbReference type="NCBI Taxonomy" id="888268"/>
    <lineage>
        <taxon>Eukaryota</taxon>
        <taxon>Viridiplantae</taxon>
        <taxon>Streptophyta</taxon>
        <taxon>Embryophyta</taxon>
        <taxon>Tracheophyta</taxon>
        <taxon>Spermatophyta</taxon>
        <taxon>Magnoliopsida</taxon>
        <taxon>Liliopsida</taxon>
        <taxon>Poales</taxon>
        <taxon>Poaceae</taxon>
        <taxon>PACMAD clade</taxon>
        <taxon>Panicoideae</taxon>
        <taxon>Panicodae</taxon>
        <taxon>Paniceae</taxon>
        <taxon>Dichantheliinae</taxon>
        <taxon>Dichanthelium</taxon>
    </lineage>
</organism>
<reference evidence="2 3" key="1">
    <citation type="submission" date="2016-09" db="EMBL/GenBank/DDBJ databases">
        <title>The draft genome of Dichanthelium oligosanthes: A C3 panicoid grass species.</title>
        <authorList>
            <person name="Studer A.J."/>
            <person name="Schnable J.C."/>
            <person name="Brutnell T.P."/>
        </authorList>
    </citation>
    <scope>NUCLEOTIDE SEQUENCE [LARGE SCALE GENOMIC DNA]</scope>
    <source>
        <strain evidence="3">cv. Kellogg 1175</strain>
        <tissue evidence="2">Leaf</tissue>
    </source>
</reference>
<feature type="non-terminal residue" evidence="2">
    <location>
        <position position="1"/>
    </location>
</feature>
<comment type="caution">
    <text evidence="2">The sequence shown here is derived from an EMBL/GenBank/DDBJ whole genome shotgun (WGS) entry which is preliminary data.</text>
</comment>
<sequence length="214" mass="23500">LVHPVPRRVADVERLHRALPELRDRLLAGGGRRRAGPAAAARLGHQHPELLLAQHERLQQAPDPRDGQEVLLLPAAAGSPQVREVRGDVGVELLDIGVDAGRRHPRRGGRGRGVAAEGEEGAAEGGERGGVGVGRRGGALEVRGRHGLGGGERIKARILEGTGTERDGGVWWWWGRFLPQRVRGGMAAQRSSRRFCDIGVGDQRKLWWWWMEEW</sequence>
<keyword evidence="3" id="KW-1185">Reference proteome</keyword>
<accession>A0A1E5UT89</accession>
<feature type="region of interest" description="Disordered" evidence="1">
    <location>
        <begin position="103"/>
        <end position="135"/>
    </location>
</feature>
<evidence type="ECO:0000313" key="3">
    <source>
        <dbReference type="Proteomes" id="UP000095767"/>
    </source>
</evidence>
<gene>
    <name evidence="2" type="ORF">BAE44_0022898</name>
</gene>
<dbReference type="Proteomes" id="UP000095767">
    <property type="component" value="Unassembled WGS sequence"/>
</dbReference>
<dbReference type="EMBL" id="LWDX02064100">
    <property type="protein sequence ID" value="OEL16083.1"/>
    <property type="molecule type" value="Genomic_DNA"/>
</dbReference>
<evidence type="ECO:0000256" key="1">
    <source>
        <dbReference type="SAM" id="MobiDB-lite"/>
    </source>
</evidence>
<evidence type="ECO:0000313" key="2">
    <source>
        <dbReference type="EMBL" id="OEL16083.1"/>
    </source>
</evidence>
<name>A0A1E5UT89_9POAL</name>